<proteinExistence type="predicted"/>
<accession>A0ABP8E0Z6</accession>
<evidence type="ECO:0000313" key="2">
    <source>
        <dbReference type="EMBL" id="GAA4265864.1"/>
    </source>
</evidence>
<sequence length="46" mass="5065">MSVFAVFLAVVAGLMALALIVLFVTMVVLALRGRSREVRAPQYRND</sequence>
<gene>
    <name evidence="2" type="ORF">GCM10022256_14760</name>
</gene>
<name>A0ABP8E0Z6_9MICO</name>
<dbReference type="EMBL" id="BAABAU010000001">
    <property type="protein sequence ID" value="GAA4265864.1"/>
    <property type="molecule type" value="Genomic_DNA"/>
</dbReference>
<evidence type="ECO:0000313" key="3">
    <source>
        <dbReference type="Proteomes" id="UP001501594"/>
    </source>
</evidence>
<keyword evidence="1" id="KW-1133">Transmembrane helix</keyword>
<keyword evidence="3" id="KW-1185">Reference proteome</keyword>
<keyword evidence="1" id="KW-0812">Transmembrane</keyword>
<dbReference type="RefSeq" id="WP_344794592.1">
    <property type="nucleotide sequence ID" value="NZ_BAABAU010000001.1"/>
</dbReference>
<organism evidence="2 3">
    <name type="scientific">Frondihabitans peucedani</name>
    <dbReference type="NCBI Taxonomy" id="598626"/>
    <lineage>
        <taxon>Bacteria</taxon>
        <taxon>Bacillati</taxon>
        <taxon>Actinomycetota</taxon>
        <taxon>Actinomycetes</taxon>
        <taxon>Micrococcales</taxon>
        <taxon>Microbacteriaceae</taxon>
        <taxon>Frondihabitans</taxon>
    </lineage>
</organism>
<protein>
    <submittedName>
        <fullName evidence="2">Uncharacterized protein</fullName>
    </submittedName>
</protein>
<dbReference type="Proteomes" id="UP001501594">
    <property type="component" value="Unassembled WGS sequence"/>
</dbReference>
<feature type="transmembrane region" description="Helical" evidence="1">
    <location>
        <begin position="6"/>
        <end position="31"/>
    </location>
</feature>
<keyword evidence="1" id="KW-0472">Membrane</keyword>
<comment type="caution">
    <text evidence="2">The sequence shown here is derived from an EMBL/GenBank/DDBJ whole genome shotgun (WGS) entry which is preliminary data.</text>
</comment>
<evidence type="ECO:0000256" key="1">
    <source>
        <dbReference type="SAM" id="Phobius"/>
    </source>
</evidence>
<reference evidence="3" key="1">
    <citation type="journal article" date="2019" name="Int. J. Syst. Evol. Microbiol.">
        <title>The Global Catalogue of Microorganisms (GCM) 10K type strain sequencing project: providing services to taxonomists for standard genome sequencing and annotation.</title>
        <authorList>
            <consortium name="The Broad Institute Genomics Platform"/>
            <consortium name="The Broad Institute Genome Sequencing Center for Infectious Disease"/>
            <person name="Wu L."/>
            <person name="Ma J."/>
        </authorList>
    </citation>
    <scope>NUCLEOTIDE SEQUENCE [LARGE SCALE GENOMIC DNA]</scope>
    <source>
        <strain evidence="3">JCM 17442</strain>
    </source>
</reference>